<dbReference type="Proteomes" id="UP000462621">
    <property type="component" value="Unassembled WGS sequence"/>
</dbReference>
<name>A0A7X4LJV6_9VIBR</name>
<gene>
    <name evidence="3" type="ORF">F9817_06765</name>
</gene>
<evidence type="ECO:0008006" key="5">
    <source>
        <dbReference type="Google" id="ProtNLM"/>
    </source>
</evidence>
<dbReference type="AlphaFoldDB" id="A0A7X4LJV6"/>
<dbReference type="Pfam" id="PF13309">
    <property type="entry name" value="HTH_22"/>
    <property type="match status" value="1"/>
</dbReference>
<dbReference type="Pfam" id="PF08348">
    <property type="entry name" value="PAS_6"/>
    <property type="match status" value="1"/>
</dbReference>
<evidence type="ECO:0000313" key="4">
    <source>
        <dbReference type="Proteomes" id="UP000462621"/>
    </source>
</evidence>
<feature type="domain" description="Transcriptional regulator DauR-like HTH" evidence="2">
    <location>
        <begin position="147"/>
        <end position="205"/>
    </location>
</feature>
<comment type="caution">
    <text evidence="3">The sequence shown here is derived from an EMBL/GenBank/DDBJ whole genome shotgun (WGS) entry which is preliminary data.</text>
</comment>
<dbReference type="InterPro" id="IPR013559">
    <property type="entry name" value="YheO"/>
</dbReference>
<organism evidence="3 4">
    <name type="scientific">Vibrio eleionomae</name>
    <dbReference type="NCBI Taxonomy" id="2653505"/>
    <lineage>
        <taxon>Bacteria</taxon>
        <taxon>Pseudomonadati</taxon>
        <taxon>Pseudomonadota</taxon>
        <taxon>Gammaproteobacteria</taxon>
        <taxon>Vibrionales</taxon>
        <taxon>Vibrionaceae</taxon>
        <taxon>Vibrio</taxon>
    </lineage>
</organism>
<dbReference type="PANTHER" id="PTHR35568">
    <property type="entry name" value="TRANSCRIPTIONAL REGULATOR DAUR"/>
    <property type="match status" value="1"/>
</dbReference>
<feature type="domain" description="YheO-like" evidence="1">
    <location>
        <begin position="5"/>
        <end position="114"/>
    </location>
</feature>
<keyword evidence="4" id="KW-1185">Reference proteome</keyword>
<sequence>MNNQLELFKRIAAFLAQQMQNCEFVVHDLSNLEHSITYIGNGHISGREIGDSATDLVLKVLRNKDHLTRDYTQIYNSAAENNTRFHSSTFFIKEQDHLVGLLCINEDLTHFQNVFDAVSSILGKTQQQEAHVVSERLVPTIDSLPVNVIDELIQKRIHNINHLTKEERIDVVKELDKKGVFLIKGSINQVAKTLKVSEATMYRYLQAIK</sequence>
<evidence type="ECO:0000313" key="3">
    <source>
        <dbReference type="EMBL" id="MZI92896.1"/>
    </source>
</evidence>
<evidence type="ECO:0000259" key="2">
    <source>
        <dbReference type="Pfam" id="PF13309"/>
    </source>
</evidence>
<dbReference type="InterPro" id="IPR039445">
    <property type="entry name" value="DauR-like_HTH"/>
</dbReference>
<accession>A0A7X4LJV6</accession>
<protein>
    <recommendedName>
        <fullName evidence="5">DNA-binding protein</fullName>
    </recommendedName>
</protein>
<dbReference type="EMBL" id="WEKT01000008">
    <property type="protein sequence ID" value="MZI92896.1"/>
    <property type="molecule type" value="Genomic_DNA"/>
</dbReference>
<dbReference type="PANTHER" id="PTHR35568:SF1">
    <property type="entry name" value="TRANSCRIPTIONAL REGULATOR DAUR"/>
    <property type="match status" value="1"/>
</dbReference>
<evidence type="ECO:0000259" key="1">
    <source>
        <dbReference type="Pfam" id="PF08348"/>
    </source>
</evidence>
<dbReference type="RefSeq" id="WP_161154195.1">
    <property type="nucleotide sequence ID" value="NZ_WEKT01000008.1"/>
</dbReference>
<proteinExistence type="predicted"/>
<reference evidence="3 4" key="1">
    <citation type="submission" date="2019-10" db="EMBL/GenBank/DDBJ databases">
        <title>Vibrio sp. nov. isolated from a shrimp pond.</title>
        <authorList>
            <person name="Gomez-Gil B."/>
            <person name="Enciso-Ibarra J."/>
            <person name="Enciso-Ibarra K."/>
            <person name="Bolan-Mejia C."/>
        </authorList>
    </citation>
    <scope>NUCLEOTIDE SEQUENCE [LARGE SCALE GENOMIC DNA]</scope>
    <source>
        <strain evidence="3 4">CAIM 722</strain>
    </source>
</reference>
<dbReference type="InterPro" id="IPR039446">
    <property type="entry name" value="DauR-like"/>
</dbReference>